<comment type="function">
    <text evidence="10">Pyrophosphatase that hydrolyzes the non-canonical purine (dITP) as well as 2'-deoxy-N-6-hydroxylaminopurine triphosphate (dHAPTP) and 5-bromodeoxyuridine 5'-triphosphate (BrdUTP) to their respective monophosphate derivatives. Xanthosine 5'-triphosphate (XTP) is also a potential substrate. The enzyme does not distinguish between the deoxy- and ribose forms. Probably excludes non-canonical purines from RNA and DNA precursor pools, thus preventing their incorporation into RNA and DNA and avoiding chromosomal lesions.</text>
</comment>
<keyword evidence="5 10" id="KW-0378">Hydrolase</keyword>
<dbReference type="AlphaFoldDB" id="A0AA35NCK4"/>
<keyword evidence="13" id="KW-1185">Reference proteome</keyword>
<feature type="binding site" evidence="10">
    <location>
        <position position="76"/>
    </location>
    <ligand>
        <name>Mg(2+)</name>
        <dbReference type="ChEBI" id="CHEBI:18420"/>
    </ligand>
</feature>
<dbReference type="GO" id="GO:0036222">
    <property type="term" value="F:XTP diphosphatase activity"/>
    <property type="evidence" value="ECO:0007669"/>
    <property type="project" value="UniProtKB-UniRule"/>
</dbReference>
<proteinExistence type="inferred from homology"/>
<dbReference type="HAMAP" id="MF_03148">
    <property type="entry name" value="HAM1_NTPase"/>
    <property type="match status" value="1"/>
</dbReference>
<evidence type="ECO:0000256" key="2">
    <source>
        <dbReference type="ARBA" id="ARBA00022490"/>
    </source>
</evidence>
<feature type="binding site" evidence="10">
    <location>
        <begin position="180"/>
        <end position="181"/>
    </location>
    <ligand>
        <name>ITP</name>
        <dbReference type="ChEBI" id="CHEBI:61402"/>
    </ligand>
</feature>
<evidence type="ECO:0000256" key="9">
    <source>
        <dbReference type="ARBA" id="ARBA00023242"/>
    </source>
</evidence>
<dbReference type="Pfam" id="PF01725">
    <property type="entry name" value="Ham1p_like"/>
    <property type="match status" value="1"/>
</dbReference>
<keyword evidence="7 10" id="KW-0546">Nucleotide metabolism</keyword>
<evidence type="ECO:0000256" key="8">
    <source>
        <dbReference type="ARBA" id="ARBA00023211"/>
    </source>
</evidence>
<sequence length="197" mass="21965">MNNNEIVFVTGNANKLKEVQSILTQDVDSNDKTIHLVNEALDLEELQDTDLKAIALAKGKQAVAALGEGKPVFVEDTALSFDEFNGLPGAYIKWFLKSMGLDKIVKMLEPFENKKAEAVTTICFADSQGEYHFFQGITKGRIVSSRGPTTFGWDSIFEPFDSNGLTYAEMTKDAKNAISHRGKAFAQFKEYLYQNDF</sequence>
<name>A0AA35NCK4_SACMI</name>
<dbReference type="InterPro" id="IPR029001">
    <property type="entry name" value="ITPase-like_fam"/>
</dbReference>
<organism evidence="12 13">
    <name type="scientific">Saccharomyces mikatae IFO 1815</name>
    <dbReference type="NCBI Taxonomy" id="226126"/>
    <lineage>
        <taxon>Eukaryota</taxon>
        <taxon>Fungi</taxon>
        <taxon>Dikarya</taxon>
        <taxon>Ascomycota</taxon>
        <taxon>Saccharomycotina</taxon>
        <taxon>Saccharomycetes</taxon>
        <taxon>Saccharomycetales</taxon>
        <taxon>Saccharomycetaceae</taxon>
        <taxon>Saccharomyces</taxon>
    </lineage>
</organism>
<comment type="catalytic activity">
    <reaction evidence="10">
        <text>ITP + H2O = IMP + diphosphate + H(+)</text>
        <dbReference type="Rhea" id="RHEA:29399"/>
        <dbReference type="ChEBI" id="CHEBI:15377"/>
        <dbReference type="ChEBI" id="CHEBI:15378"/>
        <dbReference type="ChEBI" id="CHEBI:33019"/>
        <dbReference type="ChEBI" id="CHEBI:58053"/>
        <dbReference type="ChEBI" id="CHEBI:61402"/>
        <dbReference type="EC" id="3.6.1.66"/>
    </reaction>
</comment>
<dbReference type="CDD" id="cd00515">
    <property type="entry name" value="HAM1"/>
    <property type="match status" value="1"/>
</dbReference>
<evidence type="ECO:0000256" key="5">
    <source>
        <dbReference type="ARBA" id="ARBA00022801"/>
    </source>
</evidence>
<dbReference type="InterPro" id="IPR027502">
    <property type="entry name" value="ITPase"/>
</dbReference>
<feature type="binding site" evidence="10">
    <location>
        <begin position="151"/>
        <end position="154"/>
    </location>
    <ligand>
        <name>ITP</name>
        <dbReference type="ChEBI" id="CHEBI:61402"/>
    </ligand>
</feature>
<evidence type="ECO:0000256" key="1">
    <source>
        <dbReference type="ARBA" id="ARBA00008023"/>
    </source>
</evidence>
<feature type="binding site" evidence="10">
    <location>
        <position position="175"/>
    </location>
    <ligand>
        <name>ITP</name>
        <dbReference type="ChEBI" id="CHEBI:61402"/>
    </ligand>
</feature>
<dbReference type="PANTHER" id="PTHR11067:SF9">
    <property type="entry name" value="INOSINE TRIPHOSPHATE PYROPHOSPHATASE"/>
    <property type="match status" value="1"/>
</dbReference>
<dbReference type="EMBL" id="OX365766">
    <property type="protein sequence ID" value="CAI4034471.1"/>
    <property type="molecule type" value="Genomic_DNA"/>
</dbReference>
<dbReference type="Proteomes" id="UP001161438">
    <property type="component" value="Chromosome 10"/>
</dbReference>
<keyword evidence="3 10" id="KW-0479">Metal-binding</keyword>
<dbReference type="GeneID" id="80919288"/>
<evidence type="ECO:0000256" key="10">
    <source>
        <dbReference type="HAMAP-Rule" id="MF_03148"/>
    </source>
</evidence>
<keyword evidence="2 10" id="KW-0963">Cytoplasm</keyword>
<evidence type="ECO:0000256" key="11">
    <source>
        <dbReference type="RuleBase" id="RU003781"/>
    </source>
</evidence>
<feature type="binding site" evidence="10">
    <location>
        <position position="58"/>
    </location>
    <ligand>
        <name>ITP</name>
        <dbReference type="ChEBI" id="CHEBI:61402"/>
    </ligand>
</feature>
<gene>
    <name evidence="12" type="primary">SMKI10G2640</name>
    <name evidence="10" type="synonym">HAM1</name>
    <name evidence="12" type="ORF">SMKI_10G2640</name>
</gene>
<comment type="subcellular location">
    <subcellularLocation>
        <location evidence="10">Cytoplasm</location>
    </subcellularLocation>
    <subcellularLocation>
        <location evidence="10">Nucleus</location>
    </subcellularLocation>
</comment>
<keyword evidence="4 10" id="KW-0547">Nucleotide-binding</keyword>
<dbReference type="PANTHER" id="PTHR11067">
    <property type="entry name" value="INOSINE TRIPHOSPHATE PYROPHOSPHATASE/HAM1 PROTEIN"/>
    <property type="match status" value="1"/>
</dbReference>
<feature type="binding site" evidence="10">
    <location>
        <position position="45"/>
    </location>
    <ligand>
        <name>Mg(2+)</name>
        <dbReference type="ChEBI" id="CHEBI:18420"/>
    </ligand>
</feature>
<evidence type="ECO:0000313" key="12">
    <source>
        <dbReference type="EMBL" id="CAI4034471.1"/>
    </source>
</evidence>
<dbReference type="FunFam" id="3.90.950.10:FF:000009">
    <property type="entry name" value="Inosine triphosphate pyrophosphatase"/>
    <property type="match status" value="1"/>
</dbReference>
<dbReference type="SUPFAM" id="SSF52972">
    <property type="entry name" value="ITPase-like"/>
    <property type="match status" value="1"/>
</dbReference>
<dbReference type="EC" id="3.6.1.66" evidence="10"/>
<comment type="similarity">
    <text evidence="1 10 11">Belongs to the HAM1 NTPase family.</text>
</comment>
<dbReference type="GO" id="GO:0009117">
    <property type="term" value="P:nucleotide metabolic process"/>
    <property type="evidence" value="ECO:0007669"/>
    <property type="project" value="UniProtKB-KW"/>
</dbReference>
<dbReference type="GO" id="GO:0046872">
    <property type="term" value="F:metal ion binding"/>
    <property type="evidence" value="ECO:0007669"/>
    <property type="project" value="UniProtKB-KW"/>
</dbReference>
<keyword evidence="9 10" id="KW-0539">Nucleus</keyword>
<comment type="subunit">
    <text evidence="10">Homodimer.</text>
</comment>
<dbReference type="RefSeq" id="XP_056077592.1">
    <property type="nucleotide sequence ID" value="XM_056223590.1"/>
</dbReference>
<dbReference type="GO" id="GO:0005634">
    <property type="term" value="C:nucleus"/>
    <property type="evidence" value="ECO:0007669"/>
    <property type="project" value="UniProtKB-SubCell"/>
</dbReference>
<keyword evidence="6 10" id="KW-0460">Magnesium</keyword>
<comment type="catalytic activity">
    <reaction evidence="10">
        <text>N(6)-hydroxy-dATP + H2O = N(6)-hydroxy-dAMP + diphosphate + H(+)</text>
        <dbReference type="Rhea" id="RHEA:83971"/>
        <dbReference type="ChEBI" id="CHEBI:15377"/>
        <dbReference type="ChEBI" id="CHEBI:15378"/>
        <dbReference type="ChEBI" id="CHEBI:33019"/>
        <dbReference type="ChEBI" id="CHEBI:233529"/>
        <dbReference type="ChEBI" id="CHEBI:233530"/>
    </reaction>
</comment>
<dbReference type="GO" id="GO:0009204">
    <property type="term" value="P:deoxyribonucleoside triphosphate catabolic process"/>
    <property type="evidence" value="ECO:0007669"/>
    <property type="project" value="UniProtKB-UniRule"/>
</dbReference>
<dbReference type="GO" id="GO:0005737">
    <property type="term" value="C:cytoplasm"/>
    <property type="evidence" value="ECO:0007669"/>
    <property type="project" value="UniProtKB-SubCell"/>
</dbReference>
<dbReference type="InterPro" id="IPR002637">
    <property type="entry name" value="RdgB/HAM1"/>
</dbReference>
<evidence type="ECO:0000256" key="4">
    <source>
        <dbReference type="ARBA" id="ARBA00022741"/>
    </source>
</evidence>
<reference evidence="12" key="1">
    <citation type="submission" date="2022-10" db="EMBL/GenBank/DDBJ databases">
        <authorList>
            <person name="Byrne P K."/>
        </authorList>
    </citation>
    <scope>NUCLEOTIDE SEQUENCE</scope>
    <source>
        <strain evidence="12">IFO1815</strain>
    </source>
</reference>
<keyword evidence="8 10" id="KW-0464">Manganese</keyword>
<feature type="binding site" evidence="10">
    <location>
        <begin position="76"/>
        <end position="77"/>
    </location>
    <ligand>
        <name>ITP</name>
        <dbReference type="ChEBI" id="CHEBI:61402"/>
    </ligand>
</feature>
<dbReference type="GO" id="GO:0035870">
    <property type="term" value="F:dITP diphosphatase activity"/>
    <property type="evidence" value="ECO:0007669"/>
    <property type="project" value="UniProtKB-UniRule"/>
</dbReference>
<protein>
    <recommendedName>
        <fullName evidence="10">Inosine triphosphate pyrophosphatase</fullName>
        <shortName evidence="10">ITPase</shortName>
        <shortName evidence="10">Inosine triphosphatase</shortName>
        <ecNumber evidence="10">3.6.1.66</ecNumber>
    </recommendedName>
    <alternativeName>
        <fullName evidence="10">Non-canonical purine NTP pyrophosphatase</fullName>
    </alternativeName>
    <alternativeName>
        <fullName evidence="10">Non-standard purine NTP pyrophosphatase</fullName>
    </alternativeName>
    <alternativeName>
        <fullName evidence="10">Nucleoside-triphosphate diphosphatase</fullName>
    </alternativeName>
    <alternativeName>
        <fullName evidence="10">Nucleoside-triphosphate pyrophosphatase</fullName>
        <shortName evidence="10">NTPase</shortName>
    </alternativeName>
    <alternativeName>
        <fullName evidence="10">XTP/dITP diphosphatase</fullName>
    </alternativeName>
</protein>
<dbReference type="NCBIfam" id="TIGR00042">
    <property type="entry name" value="RdgB/HAM1 family non-canonical purine NTP pyrophosphatase"/>
    <property type="match status" value="1"/>
</dbReference>
<feature type="binding site" evidence="10">
    <location>
        <begin position="10"/>
        <end position="15"/>
    </location>
    <ligand>
        <name>ITP</name>
        <dbReference type="ChEBI" id="CHEBI:61402"/>
    </ligand>
</feature>
<evidence type="ECO:0000256" key="7">
    <source>
        <dbReference type="ARBA" id="ARBA00023080"/>
    </source>
</evidence>
<comment type="catalytic activity">
    <reaction evidence="10">
        <text>dITP + H2O = dIMP + diphosphate + H(+)</text>
        <dbReference type="Rhea" id="RHEA:28342"/>
        <dbReference type="ChEBI" id="CHEBI:15377"/>
        <dbReference type="ChEBI" id="CHEBI:15378"/>
        <dbReference type="ChEBI" id="CHEBI:33019"/>
        <dbReference type="ChEBI" id="CHEBI:61194"/>
        <dbReference type="ChEBI" id="CHEBI:61382"/>
        <dbReference type="EC" id="3.6.1.66"/>
    </reaction>
</comment>
<comment type="cofactor">
    <cofactor evidence="10">
        <name>Mg(2+)</name>
        <dbReference type="ChEBI" id="CHEBI:18420"/>
    </cofactor>
    <cofactor evidence="10">
        <name>Mn(2+)</name>
        <dbReference type="ChEBI" id="CHEBI:29035"/>
    </cofactor>
    <text evidence="10">Binds 1 divalent metal cation per subunit; can use either Mg(2+) or Mn(2+).</text>
</comment>
<dbReference type="Gene3D" id="3.90.950.10">
    <property type="match status" value="1"/>
</dbReference>
<accession>A0AA35NCK4</accession>
<evidence type="ECO:0000256" key="3">
    <source>
        <dbReference type="ARBA" id="ARBA00022723"/>
    </source>
</evidence>
<comment type="catalytic activity">
    <reaction evidence="10">
        <text>XTP + H2O = XMP + diphosphate + H(+)</text>
        <dbReference type="Rhea" id="RHEA:28610"/>
        <dbReference type="ChEBI" id="CHEBI:15377"/>
        <dbReference type="ChEBI" id="CHEBI:15378"/>
        <dbReference type="ChEBI" id="CHEBI:33019"/>
        <dbReference type="ChEBI" id="CHEBI:57464"/>
        <dbReference type="ChEBI" id="CHEBI:61314"/>
        <dbReference type="EC" id="3.6.1.66"/>
    </reaction>
</comment>
<dbReference type="GO" id="GO:0000166">
    <property type="term" value="F:nucleotide binding"/>
    <property type="evidence" value="ECO:0007669"/>
    <property type="project" value="UniProtKB-KW"/>
</dbReference>
<evidence type="ECO:0000256" key="6">
    <source>
        <dbReference type="ARBA" id="ARBA00022842"/>
    </source>
</evidence>
<dbReference type="GO" id="GO:0036220">
    <property type="term" value="F:ITP diphosphatase activity"/>
    <property type="evidence" value="ECO:0007669"/>
    <property type="project" value="UniProtKB-UniRule"/>
</dbReference>
<evidence type="ECO:0000313" key="13">
    <source>
        <dbReference type="Proteomes" id="UP001161438"/>
    </source>
</evidence>